<accession>A0A2N9GSU3</accession>
<dbReference type="AlphaFoldDB" id="A0A2N9GSU3"/>
<organism evidence="2">
    <name type="scientific">Fagus sylvatica</name>
    <name type="common">Beechnut</name>
    <dbReference type="NCBI Taxonomy" id="28930"/>
    <lineage>
        <taxon>Eukaryota</taxon>
        <taxon>Viridiplantae</taxon>
        <taxon>Streptophyta</taxon>
        <taxon>Embryophyta</taxon>
        <taxon>Tracheophyta</taxon>
        <taxon>Spermatophyta</taxon>
        <taxon>Magnoliopsida</taxon>
        <taxon>eudicotyledons</taxon>
        <taxon>Gunneridae</taxon>
        <taxon>Pentapetalae</taxon>
        <taxon>rosids</taxon>
        <taxon>fabids</taxon>
        <taxon>Fagales</taxon>
        <taxon>Fagaceae</taxon>
        <taxon>Fagus</taxon>
    </lineage>
</organism>
<evidence type="ECO:0008006" key="3">
    <source>
        <dbReference type="Google" id="ProtNLM"/>
    </source>
</evidence>
<evidence type="ECO:0000256" key="1">
    <source>
        <dbReference type="SAM" id="MobiDB-lite"/>
    </source>
</evidence>
<dbReference type="InterPro" id="IPR036691">
    <property type="entry name" value="Endo/exonu/phosph_ase_sf"/>
</dbReference>
<sequence>MTFPSAPPHSTSLPTSTNHCPSTTPCPPPPFHNYPFQIAPWQTQPLPQLAQWPHTFYPTPFFPIPHFQPTQLVAKSFRHTTIPIKPPAQPLITTTKPPPLIPTETPPAIQSLSNLNTSSQPLLAKPPTLGTRQSFRIDAKYFTLVFDGGRNDPYHIIERQDNFRGSIWVSLKGLPWLIGVWDKLCRLLEQSEGYFQSSCDGYQTLELSSRPVSMAGRCAASETLVSNRDLSRKSRIPLTPKSCRLEEDFAVSRDEVAKRAARWVEVRHDMDPGPSLGAIHPHTQPVASFSVGPIPILPTLEPILPKSPTLKNIVEPVGLWGQPSFYSCLDMLDECGEASGACHGLSVTPPSSPTMRPQVTDKLKARWSPRSSTPVALKTSMVCPEPIGDDGYPLTPSSAGQTLALPLVLFNDDETTEARHLMCVPLQSVLPTSKPKETFEVEAERSKWQDNQYRRFSKQMGVSIVGFESQCYSLLRRIDEERKKKLVELGKQHFSSGFGQCWETKLEQMDLRLVCSLWSNQFVGWEAVNVVNIVGGILLMWDKRVLDKTDSHLGTFSVSCTWKGVVDGFDWSCTGVYGPIVEASRGAFWADRGRSWCTRRRRTEAVRVAFFDFIESSHLVDLPLEGGPYTWSNGSDPPCMSRINRVLVSSDWEDQFPNVLQKLLPRPILDHHPILVEVQEWWSGYNFVGNPSFVLGCKLKALKWDLKLWNRMEFGDLSFNKNRLMVELMVLDVKEGMYGLTLEDKLQRESLKAELIRIAQLAKISWRQKLKTVMENIISESQNAFVGGLQILDSVLVANESLDSRIKSGIPGIICKLDIEKAYDHVNWESVTSLRVNMSKSEMVPVGVVSNLSVLADIMCCNIGTLPMTYLGMPLGASFKSKNIWNSMVEKKERRRRVYGSNYGTLEGGWITRTTRGVHGCGLWRSISSGWTNFVQYVEFEVGVGDRIRFCDDIWCGNRPLKNVFPDLYLISSNRGWGWFAMAIERVVTTCCLHRWHCLTLVTTCIESLDFGDHKNRVVEPDDQNPTLSDRNPALVLLPLLISGHLSDDRNPTHSDLRRPPLSIVLLISGSAALYDGLVFFLSCRFHRDELCTFGLCRVSLFLSQIFPR</sequence>
<feature type="region of interest" description="Disordered" evidence="1">
    <location>
        <begin position="1"/>
        <end position="24"/>
    </location>
</feature>
<evidence type="ECO:0000313" key="2">
    <source>
        <dbReference type="EMBL" id="SPD02334.1"/>
    </source>
</evidence>
<feature type="compositionally biased region" description="Low complexity" evidence="1">
    <location>
        <begin position="14"/>
        <end position="23"/>
    </location>
</feature>
<dbReference type="Gene3D" id="3.60.10.10">
    <property type="entry name" value="Endonuclease/exonuclease/phosphatase"/>
    <property type="match status" value="1"/>
</dbReference>
<dbReference type="EMBL" id="OIVN01002291">
    <property type="protein sequence ID" value="SPD02334.1"/>
    <property type="molecule type" value="Genomic_DNA"/>
</dbReference>
<name>A0A2N9GSU3_FAGSY</name>
<dbReference type="SUPFAM" id="SSF56219">
    <property type="entry name" value="DNase I-like"/>
    <property type="match status" value="1"/>
</dbReference>
<dbReference type="PANTHER" id="PTHR33710:SF71">
    <property type="entry name" value="ENDONUCLEASE_EXONUCLEASE_PHOSPHATASE DOMAIN-CONTAINING PROTEIN"/>
    <property type="match status" value="1"/>
</dbReference>
<proteinExistence type="predicted"/>
<dbReference type="PANTHER" id="PTHR33710">
    <property type="entry name" value="BNAC02G09200D PROTEIN"/>
    <property type="match status" value="1"/>
</dbReference>
<reference evidence="2" key="1">
    <citation type="submission" date="2018-02" db="EMBL/GenBank/DDBJ databases">
        <authorList>
            <person name="Cohen D.B."/>
            <person name="Kent A.D."/>
        </authorList>
    </citation>
    <scope>NUCLEOTIDE SEQUENCE</scope>
</reference>
<protein>
    <recommendedName>
        <fullName evidence="3">Reverse transcriptase domain-containing protein</fullName>
    </recommendedName>
</protein>
<gene>
    <name evidence="2" type="ORF">FSB_LOCUS30216</name>
</gene>